<name>B0XDF3_CULQU</name>
<dbReference type="OrthoDB" id="370281at2759"/>
<evidence type="ECO:0000256" key="1">
    <source>
        <dbReference type="ARBA" id="ARBA00004127"/>
    </source>
</evidence>
<dbReference type="OMA" id="QTMELRY"/>
<dbReference type="GO" id="GO:0005765">
    <property type="term" value="C:lysosomal membrane"/>
    <property type="evidence" value="ECO:0007669"/>
    <property type="project" value="TreeGrafter"/>
</dbReference>
<dbReference type="eggNOG" id="KOG2325">
    <property type="taxonomic scope" value="Eukaryota"/>
</dbReference>
<reference evidence="8" key="2">
    <citation type="submission" date="2021-02" db="UniProtKB">
        <authorList>
            <consortium name="EnsemblMetazoa"/>
        </authorList>
    </citation>
    <scope>IDENTIFICATION</scope>
    <source>
        <strain evidence="8">JHB</strain>
    </source>
</reference>
<feature type="transmembrane region" description="Helical" evidence="6">
    <location>
        <begin position="36"/>
        <end position="58"/>
    </location>
</feature>
<keyword evidence="3 6" id="KW-0812">Transmembrane</keyword>
<dbReference type="STRING" id="7176.B0XDF3"/>
<dbReference type="EMBL" id="DS232756">
    <property type="protein sequence ID" value="EDS45431.1"/>
    <property type="molecule type" value="Genomic_DNA"/>
</dbReference>
<feature type="transmembrane region" description="Helical" evidence="6">
    <location>
        <begin position="207"/>
        <end position="227"/>
    </location>
</feature>
<accession>B0XDF3</accession>
<dbReference type="EnsemblMetazoa" id="CPIJ017476-RA">
    <property type="protein sequence ID" value="CPIJ017476-PA"/>
    <property type="gene ID" value="CPIJ017476"/>
</dbReference>
<evidence type="ECO:0000256" key="4">
    <source>
        <dbReference type="ARBA" id="ARBA00022989"/>
    </source>
</evidence>
<organism>
    <name type="scientific">Culex quinquefasciatus</name>
    <name type="common">Southern house mosquito</name>
    <name type="synonym">Culex pungens</name>
    <dbReference type="NCBI Taxonomy" id="7176"/>
    <lineage>
        <taxon>Eukaryota</taxon>
        <taxon>Metazoa</taxon>
        <taxon>Ecdysozoa</taxon>
        <taxon>Arthropoda</taxon>
        <taxon>Hexapoda</taxon>
        <taxon>Insecta</taxon>
        <taxon>Pterygota</taxon>
        <taxon>Neoptera</taxon>
        <taxon>Endopterygota</taxon>
        <taxon>Diptera</taxon>
        <taxon>Nematocera</taxon>
        <taxon>Culicoidea</taxon>
        <taxon>Culicidae</taxon>
        <taxon>Culicinae</taxon>
        <taxon>Culicini</taxon>
        <taxon>Culex</taxon>
        <taxon>Culex</taxon>
    </lineage>
</organism>
<evidence type="ECO:0000256" key="5">
    <source>
        <dbReference type="ARBA" id="ARBA00023136"/>
    </source>
</evidence>
<keyword evidence="2" id="KW-0813">Transport</keyword>
<feature type="transmembrane region" description="Helical" evidence="6">
    <location>
        <begin position="101"/>
        <end position="120"/>
    </location>
</feature>
<dbReference type="Proteomes" id="UP000002320">
    <property type="component" value="Unassembled WGS sequence"/>
</dbReference>
<comment type="subcellular location">
    <subcellularLocation>
        <location evidence="1">Endomembrane system</location>
        <topology evidence="1">Multi-pass membrane protein</topology>
    </subcellularLocation>
</comment>
<evidence type="ECO:0000313" key="9">
    <source>
        <dbReference type="Proteomes" id="UP000002320"/>
    </source>
</evidence>
<dbReference type="AlphaFoldDB" id="B0XDF3"/>
<dbReference type="InterPro" id="IPR036259">
    <property type="entry name" value="MFS_trans_sf"/>
</dbReference>
<keyword evidence="4 6" id="KW-1133">Transmembrane helix</keyword>
<dbReference type="Gene3D" id="1.20.1250.20">
    <property type="entry name" value="MFS general substrate transporter like domains"/>
    <property type="match status" value="1"/>
</dbReference>
<keyword evidence="5 6" id="KW-0472">Membrane</keyword>
<dbReference type="KEGG" id="cqu:CpipJ_CPIJ017476"/>
<keyword evidence="9" id="KW-1185">Reference proteome</keyword>
<evidence type="ECO:0000313" key="7">
    <source>
        <dbReference type="EMBL" id="EDS45431.1"/>
    </source>
</evidence>
<evidence type="ECO:0008006" key="10">
    <source>
        <dbReference type="Google" id="ProtNLM"/>
    </source>
</evidence>
<evidence type="ECO:0000256" key="3">
    <source>
        <dbReference type="ARBA" id="ARBA00022692"/>
    </source>
</evidence>
<dbReference type="HOGENOM" id="CLU_807135_0_0_1"/>
<feature type="transmembrane region" description="Helical" evidence="6">
    <location>
        <begin position="258"/>
        <end position="278"/>
    </location>
</feature>
<feature type="transmembrane region" description="Helical" evidence="6">
    <location>
        <begin position="132"/>
        <end position="152"/>
    </location>
</feature>
<dbReference type="PANTHER" id="PTHR23510:SF3">
    <property type="entry name" value="MAJOR FACILITATOR SUPERFAMILY DOMAIN-CONTAINING PROTEIN 8"/>
    <property type="match status" value="1"/>
</dbReference>
<dbReference type="InterPro" id="IPR051068">
    <property type="entry name" value="MFS_Domain-Containing_Protein"/>
</dbReference>
<dbReference type="PANTHER" id="PTHR23510">
    <property type="entry name" value="INNER MEMBRANE TRANSPORT PROTEIN YAJR"/>
    <property type="match status" value="1"/>
</dbReference>
<gene>
    <name evidence="8" type="primary">6051197</name>
    <name evidence="7" type="ORF">CpipJ_CPIJ017476</name>
</gene>
<feature type="transmembrane region" description="Helical" evidence="6">
    <location>
        <begin position="70"/>
        <end position="89"/>
    </location>
</feature>
<sequence>MEQLCKYVSIRQPESNRALGLETESEYRQRWISIRVIYFTGFVVYIAFCCVATSLWPYLNTLDPDASKQFLFYLFAIPSLMQLVLSPLFGYWTNRVSSIRLPMMLVIVFLIVGQVLYAVIEEIPNNRKYALLASRALVGASTVACTLYRAYISAATTVAERTKTTSYMALAQTLGLVGGSAVQPTFAGIGEEGFQVLGFRVNMYTSVGWFCAALGVINLVLMLPWIFQDHNIAVKEAMSGNVGLADGKRAWQTMELRYLPIGLMLVAFALLMFAYAALQTATVIIARRLACVQLIDNIHNTPTGAGSLYQRTLTMIIIIVAGTTCDGRSFSRPLSLSCAVCSDL</sequence>
<evidence type="ECO:0000313" key="8">
    <source>
        <dbReference type="EnsemblMetazoa" id="CPIJ017476-PA"/>
    </source>
</evidence>
<dbReference type="VEuPathDB" id="VectorBase:CQUJHB016790"/>
<proteinExistence type="predicted"/>
<evidence type="ECO:0000256" key="6">
    <source>
        <dbReference type="SAM" id="Phobius"/>
    </source>
</evidence>
<dbReference type="VEuPathDB" id="VectorBase:CPIJ017476"/>
<dbReference type="SUPFAM" id="SSF103473">
    <property type="entry name" value="MFS general substrate transporter"/>
    <property type="match status" value="1"/>
</dbReference>
<reference evidence="7" key="1">
    <citation type="submission" date="2007-03" db="EMBL/GenBank/DDBJ databases">
        <title>Annotation of Culex pipiens quinquefasciatus.</title>
        <authorList>
            <consortium name="The Broad Institute Genome Sequencing Platform"/>
            <person name="Atkinson P.W."/>
            <person name="Hemingway J."/>
            <person name="Christensen B.M."/>
            <person name="Higgs S."/>
            <person name="Kodira C."/>
            <person name="Hannick L."/>
            <person name="Megy K."/>
            <person name="O'Leary S."/>
            <person name="Pearson M."/>
            <person name="Haas B.J."/>
            <person name="Mauceli E."/>
            <person name="Wortman J.R."/>
            <person name="Lee N.H."/>
            <person name="Guigo R."/>
            <person name="Stanke M."/>
            <person name="Alvarado L."/>
            <person name="Amedeo P."/>
            <person name="Antoine C.H."/>
            <person name="Arensburger P."/>
            <person name="Bidwell S.L."/>
            <person name="Crawford M."/>
            <person name="Camaro F."/>
            <person name="Devon K."/>
            <person name="Engels R."/>
            <person name="Hammond M."/>
            <person name="Howarth C."/>
            <person name="Koehrsen M."/>
            <person name="Lawson D."/>
            <person name="Montgomery P."/>
            <person name="Nene V."/>
            <person name="Nusbaum C."/>
            <person name="Puiu D."/>
            <person name="Romero-Severson J."/>
            <person name="Severson D.W."/>
            <person name="Shumway M."/>
            <person name="Sisk P."/>
            <person name="Stolte C."/>
            <person name="Zeng Q."/>
            <person name="Eisenstadt E."/>
            <person name="Fraser-Liggett C."/>
            <person name="Strausberg R."/>
            <person name="Galagan J."/>
            <person name="Birren B."/>
            <person name="Collins F.H."/>
        </authorList>
    </citation>
    <scope>NUCLEOTIDE SEQUENCE [LARGE SCALE GENOMIC DNA]</scope>
    <source>
        <strain evidence="7">JHB</strain>
    </source>
</reference>
<dbReference type="GO" id="GO:0012505">
    <property type="term" value="C:endomembrane system"/>
    <property type="evidence" value="ECO:0007669"/>
    <property type="project" value="UniProtKB-SubCell"/>
</dbReference>
<evidence type="ECO:0000256" key="2">
    <source>
        <dbReference type="ARBA" id="ARBA00022448"/>
    </source>
</evidence>
<protein>
    <recommendedName>
        <fullName evidence="10">Major facilitator superfamily (MFS) profile domain-containing protein</fullName>
    </recommendedName>
</protein>
<dbReference type="InParanoid" id="B0XDF3"/>